<dbReference type="AlphaFoldDB" id="A0A8H6Z2X3"/>
<evidence type="ECO:0000313" key="3">
    <source>
        <dbReference type="Proteomes" id="UP000620124"/>
    </source>
</evidence>
<reference evidence="2" key="1">
    <citation type="submission" date="2020-05" db="EMBL/GenBank/DDBJ databases">
        <title>Mycena genomes resolve the evolution of fungal bioluminescence.</title>
        <authorList>
            <person name="Tsai I.J."/>
        </authorList>
    </citation>
    <scope>NUCLEOTIDE SEQUENCE</scope>
    <source>
        <strain evidence="2">CCC161011</strain>
    </source>
</reference>
<keyword evidence="1" id="KW-0472">Membrane</keyword>
<evidence type="ECO:0000256" key="1">
    <source>
        <dbReference type="SAM" id="Phobius"/>
    </source>
</evidence>
<keyword evidence="1" id="KW-0812">Transmembrane</keyword>
<evidence type="ECO:0000313" key="2">
    <source>
        <dbReference type="EMBL" id="KAF7369697.1"/>
    </source>
</evidence>
<keyword evidence="1" id="KW-1133">Transmembrane helix</keyword>
<organism evidence="2 3">
    <name type="scientific">Mycena venus</name>
    <dbReference type="NCBI Taxonomy" id="2733690"/>
    <lineage>
        <taxon>Eukaryota</taxon>
        <taxon>Fungi</taxon>
        <taxon>Dikarya</taxon>
        <taxon>Basidiomycota</taxon>
        <taxon>Agaricomycotina</taxon>
        <taxon>Agaricomycetes</taxon>
        <taxon>Agaricomycetidae</taxon>
        <taxon>Agaricales</taxon>
        <taxon>Marasmiineae</taxon>
        <taxon>Mycenaceae</taxon>
        <taxon>Mycena</taxon>
    </lineage>
</organism>
<dbReference type="EMBL" id="JACAZI010000002">
    <property type="protein sequence ID" value="KAF7369697.1"/>
    <property type="molecule type" value="Genomic_DNA"/>
</dbReference>
<feature type="transmembrane region" description="Helical" evidence="1">
    <location>
        <begin position="95"/>
        <end position="112"/>
    </location>
</feature>
<dbReference type="Proteomes" id="UP000620124">
    <property type="component" value="Unassembled WGS sequence"/>
</dbReference>
<feature type="transmembrane region" description="Helical" evidence="1">
    <location>
        <begin position="37"/>
        <end position="56"/>
    </location>
</feature>
<gene>
    <name evidence="2" type="ORF">MVEN_00301200</name>
</gene>
<name>A0A8H6Z2X3_9AGAR</name>
<proteinExistence type="predicted"/>
<protein>
    <submittedName>
        <fullName evidence="2">Uncharacterized protein</fullName>
    </submittedName>
</protein>
<sequence length="165" mass="17951">MSHSPTRQIPPHLAPVSIAPPLSPLTHPMSTTPAHQLAREFAICVSLSFIVVLGVIHGLPHLTHALIASGPAPLARFLATPAAHIAQISHIHEHLLVVFKITVACCVLVFALREIVAAVGSLTGWWDVEGQDEEEDLEVGDKVERWGEKRSHLRGIPYPNNTVIF</sequence>
<keyword evidence="3" id="KW-1185">Reference proteome</keyword>
<dbReference type="OrthoDB" id="2911531at2759"/>
<accession>A0A8H6Z2X3</accession>
<comment type="caution">
    <text evidence="2">The sequence shown here is derived from an EMBL/GenBank/DDBJ whole genome shotgun (WGS) entry which is preliminary data.</text>
</comment>